<keyword evidence="2" id="KW-0812">Transmembrane</keyword>
<protein>
    <recommendedName>
        <fullName evidence="5">Transmembrane protein</fullName>
    </recommendedName>
</protein>
<name>A0ABP0BYR1_9PEZI</name>
<evidence type="ECO:0008006" key="5">
    <source>
        <dbReference type="Google" id="ProtNLM"/>
    </source>
</evidence>
<evidence type="ECO:0000313" key="3">
    <source>
        <dbReference type="EMBL" id="CAK7224824.1"/>
    </source>
</evidence>
<feature type="transmembrane region" description="Helical" evidence="2">
    <location>
        <begin position="28"/>
        <end position="49"/>
    </location>
</feature>
<proteinExistence type="predicted"/>
<organism evidence="3 4">
    <name type="scientific">Sporothrix bragantina</name>
    <dbReference type="NCBI Taxonomy" id="671064"/>
    <lineage>
        <taxon>Eukaryota</taxon>
        <taxon>Fungi</taxon>
        <taxon>Dikarya</taxon>
        <taxon>Ascomycota</taxon>
        <taxon>Pezizomycotina</taxon>
        <taxon>Sordariomycetes</taxon>
        <taxon>Sordariomycetidae</taxon>
        <taxon>Ophiostomatales</taxon>
        <taxon>Ophiostomataceae</taxon>
        <taxon>Sporothrix</taxon>
    </lineage>
</organism>
<dbReference type="Proteomes" id="UP001642406">
    <property type="component" value="Unassembled WGS sequence"/>
</dbReference>
<feature type="compositionally biased region" description="Low complexity" evidence="1">
    <location>
        <begin position="8"/>
        <end position="22"/>
    </location>
</feature>
<evidence type="ECO:0000313" key="4">
    <source>
        <dbReference type="Proteomes" id="UP001642406"/>
    </source>
</evidence>
<keyword evidence="4" id="KW-1185">Reference proteome</keyword>
<feature type="region of interest" description="Disordered" evidence="1">
    <location>
        <begin position="1"/>
        <end position="22"/>
    </location>
</feature>
<evidence type="ECO:0000256" key="2">
    <source>
        <dbReference type="SAM" id="Phobius"/>
    </source>
</evidence>
<sequence>MAPQAAPTSSSSTTTDGNSSSGLTQAQLGGILGGVGAFVVLLVLIWYAVTHSESYLVYRNERHHRQRAHRARQRYYRQQWQRRRRSSIYEGRVSYSDSETGSNYSGMAEVRRARHLAALQAMAVQQAQQEEAERAARAAAVATSPPYVLNPPPVRFPPTTRRAIYRQTAYPQIPGVRRTP</sequence>
<gene>
    <name evidence="3" type="ORF">SBRCBS47491_005686</name>
</gene>
<accession>A0ABP0BYR1</accession>
<comment type="caution">
    <text evidence="3">The sequence shown here is derived from an EMBL/GenBank/DDBJ whole genome shotgun (WGS) entry which is preliminary data.</text>
</comment>
<keyword evidence="2" id="KW-1133">Transmembrane helix</keyword>
<dbReference type="EMBL" id="CAWUHC010000050">
    <property type="protein sequence ID" value="CAK7224824.1"/>
    <property type="molecule type" value="Genomic_DNA"/>
</dbReference>
<reference evidence="3 4" key="1">
    <citation type="submission" date="2024-01" db="EMBL/GenBank/DDBJ databases">
        <authorList>
            <person name="Allen C."/>
            <person name="Tagirdzhanova G."/>
        </authorList>
    </citation>
    <scope>NUCLEOTIDE SEQUENCE [LARGE SCALE GENOMIC DNA]</scope>
</reference>
<keyword evidence="2" id="KW-0472">Membrane</keyword>
<evidence type="ECO:0000256" key="1">
    <source>
        <dbReference type="SAM" id="MobiDB-lite"/>
    </source>
</evidence>